<gene>
    <name evidence="4" type="ORF">GO755_29940</name>
</gene>
<proteinExistence type="predicted"/>
<protein>
    <recommendedName>
        <fullName evidence="3">Zeta toxin domain-containing protein</fullName>
    </recommendedName>
</protein>
<keyword evidence="2" id="KW-0067">ATP-binding</keyword>
<dbReference type="GO" id="GO:0005524">
    <property type="term" value="F:ATP binding"/>
    <property type="evidence" value="ECO:0007669"/>
    <property type="project" value="UniProtKB-KW"/>
</dbReference>
<dbReference type="Proteomes" id="UP000436006">
    <property type="component" value="Unassembled WGS sequence"/>
</dbReference>
<dbReference type="GO" id="GO:0016301">
    <property type="term" value="F:kinase activity"/>
    <property type="evidence" value="ECO:0007669"/>
    <property type="project" value="InterPro"/>
</dbReference>
<reference evidence="4 5" key="1">
    <citation type="submission" date="2019-12" db="EMBL/GenBank/DDBJ databases">
        <title>Spirosoma sp. HMF4905 genome sequencing and assembly.</title>
        <authorList>
            <person name="Kang H."/>
            <person name="Cha I."/>
            <person name="Kim H."/>
            <person name="Joh K."/>
        </authorList>
    </citation>
    <scope>NUCLEOTIDE SEQUENCE [LARGE SCALE GENOMIC DNA]</scope>
    <source>
        <strain evidence="4 5">HMF4905</strain>
    </source>
</reference>
<organism evidence="4 5">
    <name type="scientific">Spirosoma arboris</name>
    <dbReference type="NCBI Taxonomy" id="2682092"/>
    <lineage>
        <taxon>Bacteria</taxon>
        <taxon>Pseudomonadati</taxon>
        <taxon>Bacteroidota</taxon>
        <taxon>Cytophagia</taxon>
        <taxon>Cytophagales</taxon>
        <taxon>Cytophagaceae</taxon>
        <taxon>Spirosoma</taxon>
    </lineage>
</organism>
<dbReference type="Pfam" id="PF06414">
    <property type="entry name" value="Zeta_toxin"/>
    <property type="match status" value="1"/>
</dbReference>
<evidence type="ECO:0000256" key="2">
    <source>
        <dbReference type="ARBA" id="ARBA00022840"/>
    </source>
</evidence>
<evidence type="ECO:0000313" key="5">
    <source>
        <dbReference type="Proteomes" id="UP000436006"/>
    </source>
</evidence>
<evidence type="ECO:0000259" key="3">
    <source>
        <dbReference type="Pfam" id="PF06414"/>
    </source>
</evidence>
<evidence type="ECO:0000313" key="4">
    <source>
        <dbReference type="EMBL" id="MVM34290.1"/>
    </source>
</evidence>
<dbReference type="Gene3D" id="3.40.50.300">
    <property type="entry name" value="P-loop containing nucleotide triphosphate hydrolases"/>
    <property type="match status" value="1"/>
</dbReference>
<dbReference type="RefSeq" id="WP_157589117.1">
    <property type="nucleotide sequence ID" value="NZ_WPIN01000015.1"/>
</dbReference>
<name>A0A7K1SKG7_9BACT</name>
<dbReference type="InterPro" id="IPR027417">
    <property type="entry name" value="P-loop_NTPase"/>
</dbReference>
<feature type="domain" description="Zeta toxin" evidence="3">
    <location>
        <begin position="31"/>
        <end position="208"/>
    </location>
</feature>
<dbReference type="SUPFAM" id="SSF52540">
    <property type="entry name" value="P-loop containing nucleoside triphosphate hydrolases"/>
    <property type="match status" value="1"/>
</dbReference>
<keyword evidence="5" id="KW-1185">Reference proteome</keyword>
<sequence length="279" mass="32800">MELHEFSDKELERAKRRLNQKYFLRKLTYINQQPIGILLGGQPASGKTRLFDYVQKANSEHKFIEINGDEYRQYHPRAQEIDEEYGQNAPKYTQPFSNALVEYVKAECLRLRCNFIIEGTMRTYAVIERTAREIKQAGFLCEAHALAVHRQDSLLGVFQRFESDKQRTGVGRFSPIDIHDEAYRQIPLNLAKADQDKLFNRIVIYTRKAGGQLEIGLERTNTNSKSIDFSSEFDYLRQPIFDTIFYQNQWLALSELAQNRGETDRVYLNHIKEFIRLFR</sequence>
<keyword evidence="1" id="KW-0547">Nucleotide-binding</keyword>
<dbReference type="EMBL" id="WPIN01000015">
    <property type="protein sequence ID" value="MVM34290.1"/>
    <property type="molecule type" value="Genomic_DNA"/>
</dbReference>
<accession>A0A7K1SKG7</accession>
<dbReference type="AlphaFoldDB" id="A0A7K1SKG7"/>
<evidence type="ECO:0000256" key="1">
    <source>
        <dbReference type="ARBA" id="ARBA00022741"/>
    </source>
</evidence>
<comment type="caution">
    <text evidence="4">The sequence shown here is derived from an EMBL/GenBank/DDBJ whole genome shotgun (WGS) entry which is preliminary data.</text>
</comment>
<dbReference type="InterPro" id="IPR010488">
    <property type="entry name" value="Zeta_toxin_domain"/>
</dbReference>